<dbReference type="EnsemblMetazoa" id="PPA30794.1">
    <property type="protein sequence ID" value="PPA30794.1"/>
    <property type="gene ID" value="WBGene00203660"/>
</dbReference>
<evidence type="ECO:0000313" key="2">
    <source>
        <dbReference type="EnsemblMetazoa" id="PPA30794.1"/>
    </source>
</evidence>
<keyword evidence="3" id="KW-1185">Reference proteome</keyword>
<feature type="compositionally biased region" description="Basic and acidic residues" evidence="1">
    <location>
        <begin position="31"/>
        <end position="48"/>
    </location>
</feature>
<sequence>MSVLSLHSDGYRSSSSRTIEPTKRMHNSMSYEKKKDCNSQGEESHRLVGGEGSDGLVGVCEPPQDVRDEQRKVRRDRLQRSKIKDQKIRRPKNRSDESCEGGDDRPQLRLDQIGRARQNLLRAHDRVLANRLNDEEKKANTKPIRVDSSARATLLLQLGQKDDLP</sequence>
<dbReference type="Proteomes" id="UP000005239">
    <property type="component" value="Unassembled WGS sequence"/>
</dbReference>
<evidence type="ECO:0000313" key="3">
    <source>
        <dbReference type="Proteomes" id="UP000005239"/>
    </source>
</evidence>
<name>A0A2A6CII2_PRIPA</name>
<protein>
    <submittedName>
        <fullName evidence="2">Uncharacterized protein</fullName>
    </submittedName>
</protein>
<feature type="compositionally biased region" description="Basic and acidic residues" evidence="1">
    <location>
        <begin position="64"/>
        <end position="107"/>
    </location>
</feature>
<reference evidence="2" key="2">
    <citation type="submission" date="2022-06" db="UniProtKB">
        <authorList>
            <consortium name="EnsemblMetazoa"/>
        </authorList>
    </citation>
    <scope>IDENTIFICATION</scope>
    <source>
        <strain evidence="2">PS312</strain>
    </source>
</reference>
<gene>
    <name evidence="2" type="primary">WBGene00203660</name>
</gene>
<dbReference type="AlphaFoldDB" id="A0A2A6CII2"/>
<evidence type="ECO:0000256" key="1">
    <source>
        <dbReference type="SAM" id="MobiDB-lite"/>
    </source>
</evidence>
<reference evidence="3" key="1">
    <citation type="journal article" date="2008" name="Nat. Genet.">
        <title>The Pristionchus pacificus genome provides a unique perspective on nematode lifestyle and parasitism.</title>
        <authorList>
            <person name="Dieterich C."/>
            <person name="Clifton S.W."/>
            <person name="Schuster L.N."/>
            <person name="Chinwalla A."/>
            <person name="Delehaunty K."/>
            <person name="Dinkelacker I."/>
            <person name="Fulton L."/>
            <person name="Fulton R."/>
            <person name="Godfrey J."/>
            <person name="Minx P."/>
            <person name="Mitreva M."/>
            <person name="Roeseler W."/>
            <person name="Tian H."/>
            <person name="Witte H."/>
            <person name="Yang S.P."/>
            <person name="Wilson R.K."/>
            <person name="Sommer R.J."/>
        </authorList>
    </citation>
    <scope>NUCLEOTIDE SEQUENCE [LARGE SCALE GENOMIC DNA]</scope>
    <source>
        <strain evidence="3">PS312</strain>
    </source>
</reference>
<feature type="region of interest" description="Disordered" evidence="1">
    <location>
        <begin position="1"/>
        <end position="107"/>
    </location>
</feature>
<accession>A0A2A6CII2</accession>
<accession>A0A8R1YLM9</accession>
<proteinExistence type="predicted"/>
<organism evidence="2 3">
    <name type="scientific">Pristionchus pacificus</name>
    <name type="common">Parasitic nematode worm</name>
    <dbReference type="NCBI Taxonomy" id="54126"/>
    <lineage>
        <taxon>Eukaryota</taxon>
        <taxon>Metazoa</taxon>
        <taxon>Ecdysozoa</taxon>
        <taxon>Nematoda</taxon>
        <taxon>Chromadorea</taxon>
        <taxon>Rhabditida</taxon>
        <taxon>Rhabditina</taxon>
        <taxon>Diplogasteromorpha</taxon>
        <taxon>Diplogasteroidea</taxon>
        <taxon>Neodiplogasteridae</taxon>
        <taxon>Pristionchus</taxon>
    </lineage>
</organism>